<evidence type="ECO:0000313" key="12">
    <source>
        <dbReference type="EMBL" id="PFG28324.1"/>
    </source>
</evidence>
<dbReference type="Pfam" id="PF01545">
    <property type="entry name" value="Cation_efflux"/>
    <property type="match status" value="1"/>
</dbReference>
<dbReference type="Proteomes" id="UP000221653">
    <property type="component" value="Unassembled WGS sequence"/>
</dbReference>
<dbReference type="EMBL" id="PDJF01000001">
    <property type="protein sequence ID" value="PFG28324.1"/>
    <property type="molecule type" value="Genomic_DNA"/>
</dbReference>
<evidence type="ECO:0000259" key="10">
    <source>
        <dbReference type="Pfam" id="PF01545"/>
    </source>
</evidence>
<feature type="region of interest" description="Disordered" evidence="8">
    <location>
        <begin position="1"/>
        <end position="80"/>
    </location>
</feature>
<keyword evidence="3" id="KW-0813">Transport</keyword>
<dbReference type="AlphaFoldDB" id="A0A2A9DNZ8"/>
<sequence>MNSISDPRNPGDPTNSRQDENHSEGRPQSATQRPRVYQSYPPQRTHEHTHTHSHGPGQQHSHSHGVDHHNHNHNHDHNHSFNGSLKALTVTLTMTATIFVAQVIGGLWSGSLALLSDAMHMLSDSTGLLIALVAILIGRKAATAQATFGYRRVEVIAALVNAVVVTGVSVWIVVRALGRLGGDHEIETGVMLIVAIVGLLANAVSALILMRRQHESLNMKGAYLHVLSDLLGSVAVIIAGIIIAFTGWTAADTIASLLIAALVLPRALKMLWTSLSVLLNRAPENMDTEEIEAALAGLPGVYSVHDLHVWSTDGTEALATCHLVLEEPTHIGDCRVLDAAQEKLREFGIEHSTIQLEQKSHKDHEIVC</sequence>
<evidence type="ECO:0000256" key="7">
    <source>
        <dbReference type="ARBA" id="ARBA00023136"/>
    </source>
</evidence>
<evidence type="ECO:0000256" key="3">
    <source>
        <dbReference type="ARBA" id="ARBA00022448"/>
    </source>
</evidence>
<dbReference type="Gene3D" id="1.20.1510.10">
    <property type="entry name" value="Cation efflux protein transmembrane domain"/>
    <property type="match status" value="1"/>
</dbReference>
<keyword evidence="4 9" id="KW-0812">Transmembrane</keyword>
<dbReference type="InterPro" id="IPR036837">
    <property type="entry name" value="Cation_efflux_CTD_sf"/>
</dbReference>
<reference evidence="12 13" key="1">
    <citation type="submission" date="2017-10" db="EMBL/GenBank/DDBJ databases">
        <title>Sequencing the genomes of 1000 actinobacteria strains.</title>
        <authorList>
            <person name="Klenk H.-P."/>
        </authorList>
    </citation>
    <scope>NUCLEOTIDE SEQUENCE [LARGE SCALE GENOMIC DNA]</scope>
    <source>
        <strain evidence="12 13">DSM 20688</strain>
    </source>
</reference>
<dbReference type="GO" id="GO:0005385">
    <property type="term" value="F:zinc ion transmembrane transporter activity"/>
    <property type="evidence" value="ECO:0007669"/>
    <property type="project" value="TreeGrafter"/>
</dbReference>
<gene>
    <name evidence="12" type="ORF">ATK06_1431</name>
</gene>
<feature type="transmembrane region" description="Helical" evidence="9">
    <location>
        <begin position="87"/>
        <end position="108"/>
    </location>
</feature>
<comment type="caution">
    <text evidence="12">The sequence shown here is derived from an EMBL/GenBank/DDBJ whole genome shotgun (WGS) entry which is preliminary data.</text>
</comment>
<comment type="similarity">
    <text evidence="2">Belongs to the cation diffusion facilitator (CDF) transporter (TC 2.A.4) family. SLC30A subfamily.</text>
</comment>
<feature type="domain" description="Cation efflux protein transmembrane" evidence="10">
    <location>
        <begin position="89"/>
        <end position="279"/>
    </location>
</feature>
<feature type="transmembrane region" description="Helical" evidence="9">
    <location>
        <begin position="189"/>
        <end position="210"/>
    </location>
</feature>
<feature type="transmembrane region" description="Helical" evidence="9">
    <location>
        <begin position="128"/>
        <end position="148"/>
    </location>
</feature>
<dbReference type="InterPro" id="IPR058533">
    <property type="entry name" value="Cation_efflux_TM"/>
</dbReference>
<accession>A0A2A9DNZ8</accession>
<dbReference type="GO" id="GO:0005886">
    <property type="term" value="C:plasma membrane"/>
    <property type="evidence" value="ECO:0007669"/>
    <property type="project" value="TreeGrafter"/>
</dbReference>
<evidence type="ECO:0000256" key="6">
    <source>
        <dbReference type="ARBA" id="ARBA00023065"/>
    </source>
</evidence>
<keyword evidence="5 9" id="KW-1133">Transmembrane helix</keyword>
<evidence type="ECO:0000256" key="9">
    <source>
        <dbReference type="SAM" id="Phobius"/>
    </source>
</evidence>
<evidence type="ECO:0000313" key="13">
    <source>
        <dbReference type="Proteomes" id="UP000221653"/>
    </source>
</evidence>
<evidence type="ECO:0000256" key="4">
    <source>
        <dbReference type="ARBA" id="ARBA00022692"/>
    </source>
</evidence>
<dbReference type="Pfam" id="PF16916">
    <property type="entry name" value="ZT_dimer"/>
    <property type="match status" value="1"/>
</dbReference>
<proteinExistence type="inferred from homology"/>
<dbReference type="SUPFAM" id="SSF160240">
    <property type="entry name" value="Cation efflux protein cytoplasmic domain-like"/>
    <property type="match status" value="1"/>
</dbReference>
<dbReference type="STRING" id="1724.GCA_001044175_01288"/>
<dbReference type="InterPro" id="IPR002524">
    <property type="entry name" value="Cation_efflux"/>
</dbReference>
<protein>
    <submittedName>
        <fullName evidence="12">Cobalt-zinc-cadmium efflux system protein</fullName>
    </submittedName>
</protein>
<keyword evidence="13" id="KW-1185">Reference proteome</keyword>
<evidence type="ECO:0000259" key="11">
    <source>
        <dbReference type="Pfam" id="PF16916"/>
    </source>
</evidence>
<feature type="compositionally biased region" description="Basic and acidic residues" evidence="8">
    <location>
        <begin position="64"/>
        <end position="79"/>
    </location>
</feature>
<dbReference type="PANTHER" id="PTHR11562:SF17">
    <property type="entry name" value="RE54080P-RELATED"/>
    <property type="match status" value="1"/>
</dbReference>
<dbReference type="NCBIfam" id="TIGR01297">
    <property type="entry name" value="CDF"/>
    <property type="match status" value="1"/>
</dbReference>
<comment type="subcellular location">
    <subcellularLocation>
        <location evidence="1">Membrane</location>
        <topology evidence="1">Multi-pass membrane protein</topology>
    </subcellularLocation>
</comment>
<dbReference type="InterPro" id="IPR027470">
    <property type="entry name" value="Cation_efflux_CTD"/>
</dbReference>
<feature type="transmembrane region" description="Helical" evidence="9">
    <location>
        <begin position="222"/>
        <end position="248"/>
    </location>
</feature>
<dbReference type="SUPFAM" id="SSF161111">
    <property type="entry name" value="Cation efflux protein transmembrane domain-like"/>
    <property type="match status" value="1"/>
</dbReference>
<evidence type="ECO:0000256" key="5">
    <source>
        <dbReference type="ARBA" id="ARBA00022989"/>
    </source>
</evidence>
<evidence type="ECO:0000256" key="8">
    <source>
        <dbReference type="SAM" id="MobiDB-lite"/>
    </source>
</evidence>
<dbReference type="PANTHER" id="PTHR11562">
    <property type="entry name" value="CATION EFFLUX PROTEIN/ ZINC TRANSPORTER"/>
    <property type="match status" value="1"/>
</dbReference>
<feature type="compositionally biased region" description="Polar residues" evidence="8">
    <location>
        <begin position="1"/>
        <end position="16"/>
    </location>
</feature>
<feature type="domain" description="Cation efflux protein cytoplasmic" evidence="11">
    <location>
        <begin position="283"/>
        <end position="358"/>
    </location>
</feature>
<dbReference type="OrthoDB" id="9809646at2"/>
<feature type="transmembrane region" description="Helical" evidence="9">
    <location>
        <begin position="155"/>
        <end position="177"/>
    </location>
</feature>
<keyword evidence="6" id="KW-0406">Ion transport</keyword>
<keyword evidence="7 9" id="KW-0472">Membrane</keyword>
<name>A0A2A9DNZ8_9CORY</name>
<organism evidence="12 13">
    <name type="scientific">Corynebacterium renale</name>
    <dbReference type="NCBI Taxonomy" id="1724"/>
    <lineage>
        <taxon>Bacteria</taxon>
        <taxon>Bacillati</taxon>
        <taxon>Actinomycetota</taxon>
        <taxon>Actinomycetes</taxon>
        <taxon>Mycobacteriales</taxon>
        <taxon>Corynebacteriaceae</taxon>
        <taxon>Corynebacterium</taxon>
    </lineage>
</organism>
<dbReference type="InterPro" id="IPR050681">
    <property type="entry name" value="CDF/SLC30A"/>
</dbReference>
<evidence type="ECO:0000256" key="2">
    <source>
        <dbReference type="ARBA" id="ARBA00008873"/>
    </source>
</evidence>
<dbReference type="InterPro" id="IPR027469">
    <property type="entry name" value="Cation_efflux_TMD_sf"/>
</dbReference>
<evidence type="ECO:0000256" key="1">
    <source>
        <dbReference type="ARBA" id="ARBA00004141"/>
    </source>
</evidence>